<dbReference type="RefSeq" id="WP_121005793.1">
    <property type="nucleotide sequence ID" value="NZ_RBXO01000001.1"/>
</dbReference>
<protein>
    <submittedName>
        <fullName evidence="3">Pyochelin biosynthetic protein PchC</fullName>
    </submittedName>
</protein>
<proteinExistence type="inferred from homology"/>
<sequence>MSARHQWLRRPLSRPNLRAVLVCCPHAGGDAGFFHPWARALPEAVELLAVQYPGRGGATPPPPRSSALHTWADEITDALRPLRGHRLALFGHSMGAVLAYEIARRLDSRRLTPERLFVSASPPPGAERPRRGDAGDAELVAALRRWGRVDPASLDQPDQRAAMLDALRGDLRVLDAYRPGPATRLGCPVTALAGADDTEVAPSAVRGWRHRTAAPFDLVTFPGDHFYLAAHRDEVVAVVADRLGVADPASAWVAP</sequence>
<reference evidence="3 4" key="1">
    <citation type="submission" date="2018-10" db="EMBL/GenBank/DDBJ databases">
        <title>Sequencing the genomes of 1000 actinobacteria strains.</title>
        <authorList>
            <person name="Klenk H.-P."/>
        </authorList>
    </citation>
    <scope>NUCLEOTIDE SEQUENCE [LARGE SCALE GENOMIC DNA]</scope>
    <source>
        <strain evidence="3 4">DSM 43800</strain>
    </source>
</reference>
<dbReference type="Gene3D" id="3.40.50.1820">
    <property type="entry name" value="alpha/beta hydrolase"/>
    <property type="match status" value="1"/>
</dbReference>
<organism evidence="3 4">
    <name type="scientific">Saccharothrix australiensis</name>
    <dbReference type="NCBI Taxonomy" id="2072"/>
    <lineage>
        <taxon>Bacteria</taxon>
        <taxon>Bacillati</taxon>
        <taxon>Actinomycetota</taxon>
        <taxon>Actinomycetes</taxon>
        <taxon>Pseudonocardiales</taxon>
        <taxon>Pseudonocardiaceae</taxon>
        <taxon>Saccharothrix</taxon>
    </lineage>
</organism>
<dbReference type="OrthoDB" id="4169718at2"/>
<dbReference type="Pfam" id="PF00975">
    <property type="entry name" value="Thioesterase"/>
    <property type="match status" value="1"/>
</dbReference>
<gene>
    <name evidence="3" type="ORF">C8E97_2889</name>
</gene>
<comment type="similarity">
    <text evidence="1">Belongs to the thioesterase family.</text>
</comment>
<keyword evidence="4" id="KW-1185">Reference proteome</keyword>
<dbReference type="PANTHER" id="PTHR11487">
    <property type="entry name" value="THIOESTERASE"/>
    <property type="match status" value="1"/>
</dbReference>
<dbReference type="EMBL" id="RBXO01000001">
    <property type="protein sequence ID" value="RKT54273.1"/>
    <property type="molecule type" value="Genomic_DNA"/>
</dbReference>
<feature type="domain" description="Thioesterase" evidence="2">
    <location>
        <begin position="21"/>
        <end position="239"/>
    </location>
</feature>
<dbReference type="Proteomes" id="UP000282084">
    <property type="component" value="Unassembled WGS sequence"/>
</dbReference>
<name>A0A495W0J4_9PSEU</name>
<dbReference type="InterPro" id="IPR012223">
    <property type="entry name" value="TEII"/>
</dbReference>
<dbReference type="InterPro" id="IPR029058">
    <property type="entry name" value="AB_hydrolase_fold"/>
</dbReference>
<dbReference type="AlphaFoldDB" id="A0A495W0J4"/>
<evidence type="ECO:0000313" key="3">
    <source>
        <dbReference type="EMBL" id="RKT54273.1"/>
    </source>
</evidence>
<dbReference type="GO" id="GO:0008610">
    <property type="term" value="P:lipid biosynthetic process"/>
    <property type="evidence" value="ECO:0007669"/>
    <property type="project" value="TreeGrafter"/>
</dbReference>
<evidence type="ECO:0000256" key="1">
    <source>
        <dbReference type="ARBA" id="ARBA00007169"/>
    </source>
</evidence>
<dbReference type="SUPFAM" id="SSF53474">
    <property type="entry name" value="alpha/beta-Hydrolases"/>
    <property type="match status" value="1"/>
</dbReference>
<evidence type="ECO:0000313" key="4">
    <source>
        <dbReference type="Proteomes" id="UP000282084"/>
    </source>
</evidence>
<accession>A0A495W0J4</accession>
<comment type="caution">
    <text evidence="3">The sequence shown here is derived from an EMBL/GenBank/DDBJ whole genome shotgun (WGS) entry which is preliminary data.</text>
</comment>
<dbReference type="PANTHER" id="PTHR11487:SF0">
    <property type="entry name" value="S-ACYL FATTY ACID SYNTHASE THIOESTERASE, MEDIUM CHAIN"/>
    <property type="match status" value="1"/>
</dbReference>
<evidence type="ECO:0000259" key="2">
    <source>
        <dbReference type="Pfam" id="PF00975"/>
    </source>
</evidence>
<dbReference type="InterPro" id="IPR001031">
    <property type="entry name" value="Thioesterase"/>
</dbReference>